<gene>
    <name evidence="1" type="ORF">V0U35_06370</name>
</gene>
<comment type="caution">
    <text evidence="1">The sequence shown here is derived from an EMBL/GenBank/DDBJ whole genome shotgun (WGS) entry which is preliminary data.</text>
</comment>
<dbReference type="RefSeq" id="WP_330195841.1">
    <property type="nucleotide sequence ID" value="NZ_JAZDRO010000002.1"/>
</dbReference>
<reference evidence="1 2" key="1">
    <citation type="submission" date="2024-01" db="EMBL/GenBank/DDBJ databases">
        <title>Hyphobacterium bacterium isolated from marine sediment.</title>
        <authorList>
            <person name="Zhao S."/>
        </authorList>
    </citation>
    <scope>NUCLEOTIDE SEQUENCE [LARGE SCALE GENOMIC DNA]</scope>
    <source>
        <strain evidence="1 2">Y60-23</strain>
    </source>
</reference>
<dbReference type="Proteomes" id="UP001310692">
    <property type="component" value="Unassembled WGS sequence"/>
</dbReference>
<sequence>MPLIALFAGLLLGLPDAGDDRECRVMTAVTTNGERLDDFLGQTATLRQAGEVEYPRGTYIQYALSGEVLRPLTAEGTVRFTAPFCEMSPGEGSACLLYDETDSVRAYFNETDSIEYRSEGVILSFGCPPRDTGVTPR</sequence>
<protein>
    <submittedName>
        <fullName evidence="1">Uncharacterized protein</fullName>
    </submittedName>
</protein>
<evidence type="ECO:0000313" key="1">
    <source>
        <dbReference type="EMBL" id="MEE2566301.1"/>
    </source>
</evidence>
<proteinExistence type="predicted"/>
<name>A0ABU7LXM7_9PROT</name>
<accession>A0ABU7LXM7</accession>
<dbReference type="EMBL" id="JAZDRO010000002">
    <property type="protein sequence ID" value="MEE2566301.1"/>
    <property type="molecule type" value="Genomic_DNA"/>
</dbReference>
<evidence type="ECO:0000313" key="2">
    <source>
        <dbReference type="Proteomes" id="UP001310692"/>
    </source>
</evidence>
<keyword evidence="2" id="KW-1185">Reference proteome</keyword>
<organism evidence="1 2">
    <name type="scientific">Hyphobacterium marinum</name>
    <dbReference type="NCBI Taxonomy" id="3116574"/>
    <lineage>
        <taxon>Bacteria</taxon>
        <taxon>Pseudomonadati</taxon>
        <taxon>Pseudomonadota</taxon>
        <taxon>Alphaproteobacteria</taxon>
        <taxon>Maricaulales</taxon>
        <taxon>Maricaulaceae</taxon>
        <taxon>Hyphobacterium</taxon>
    </lineage>
</organism>